<accession>C8N6J0</accession>
<dbReference type="EMBL" id="ACKY01000008">
    <property type="protein sequence ID" value="EEV89748.1"/>
    <property type="molecule type" value="Genomic_DNA"/>
</dbReference>
<name>C8N6J0_CARH6</name>
<keyword evidence="3" id="KW-1185">Reference proteome</keyword>
<reference evidence="2 3" key="1">
    <citation type="submission" date="2009-08" db="EMBL/GenBank/DDBJ databases">
        <authorList>
            <person name="Qin X."/>
            <person name="Bachman B."/>
            <person name="Battles P."/>
            <person name="Bell A."/>
            <person name="Bess C."/>
            <person name="Bickham C."/>
            <person name="Chaboub L."/>
            <person name="Chen D."/>
            <person name="Coyle M."/>
            <person name="Deiros D.R."/>
            <person name="Dinh H."/>
            <person name="Forbes L."/>
            <person name="Fowler G."/>
            <person name="Francisco L."/>
            <person name="Fu Q."/>
            <person name="Gubbala S."/>
            <person name="Hale W."/>
            <person name="Han Y."/>
            <person name="Hemphill L."/>
            <person name="Highlander S.K."/>
            <person name="Hirani K."/>
            <person name="Hogues M."/>
            <person name="Jackson L."/>
            <person name="Jakkamsetti A."/>
            <person name="Javaid M."/>
            <person name="Jiang H."/>
            <person name="Korchina V."/>
            <person name="Kovar C."/>
            <person name="Lara F."/>
            <person name="Lee S."/>
            <person name="Mata R."/>
            <person name="Mathew T."/>
            <person name="Moen C."/>
            <person name="Morales K."/>
            <person name="Munidasa M."/>
            <person name="Nazareth L."/>
            <person name="Ngo R."/>
            <person name="Nguyen L."/>
            <person name="Okwuonu G."/>
            <person name="Ongeri F."/>
            <person name="Patil S."/>
            <person name="Petrosino J."/>
            <person name="Pham C."/>
            <person name="Pham P."/>
            <person name="Pu L.-L."/>
            <person name="Puazo M."/>
            <person name="Raj R."/>
            <person name="Reid J."/>
            <person name="Rouhana J."/>
            <person name="Saada N."/>
            <person name="Shang Y."/>
            <person name="Simmons D."/>
            <person name="Thornton R."/>
            <person name="Warren J."/>
            <person name="Weissenberger G."/>
            <person name="Zhang J."/>
            <person name="Zhang L."/>
            <person name="Zhou C."/>
            <person name="Zhu D."/>
            <person name="Muzny D."/>
            <person name="Worley K."/>
            <person name="Gibbs R."/>
        </authorList>
    </citation>
    <scope>NUCLEOTIDE SEQUENCE [LARGE SCALE GENOMIC DNA]</scope>
    <source>
        <strain evidence="3">ATCC 15826 / DSM 8339 / NCTC 10426 / 6573</strain>
    </source>
</reference>
<sequence length="156" mass="16899">MRDTVKIRSYNGFYSGAYIQKTTKGVSLNMAYGVEPLTADNMPTRGKATYTGVAFNNEEKGTLAYDVDFGKKEGQGKIEGLSQYGTITLQPAKFDQYNEADYVFAEVNGIANGKFGTAQYDARLWGPSAAEISGKVKYPNSEGLAVFQGSRGAISE</sequence>
<proteinExistence type="predicted"/>
<gene>
    <name evidence="2" type="ORF">HMPREF0198_0116</name>
</gene>
<dbReference type="Pfam" id="PF08794">
    <property type="entry name" value="FHBP_C"/>
    <property type="match status" value="1"/>
</dbReference>
<comment type="caution">
    <text evidence="2">The sequence shown here is derived from an EMBL/GenBank/DDBJ whole genome shotgun (WGS) entry which is preliminary data.</text>
</comment>
<dbReference type="Gene3D" id="2.40.160.90">
    <property type="match status" value="1"/>
</dbReference>
<dbReference type="InterPro" id="IPR014902">
    <property type="entry name" value="FHBP-like_C"/>
</dbReference>
<evidence type="ECO:0000313" key="2">
    <source>
        <dbReference type="EMBL" id="EEV89748.1"/>
    </source>
</evidence>
<dbReference type="InterPro" id="IPR011250">
    <property type="entry name" value="OMP/PagP_B-barrel"/>
</dbReference>
<evidence type="ECO:0000259" key="1">
    <source>
        <dbReference type="Pfam" id="PF08794"/>
    </source>
</evidence>
<dbReference type="SUPFAM" id="SSF56925">
    <property type="entry name" value="OMPA-like"/>
    <property type="match status" value="1"/>
</dbReference>
<dbReference type="AlphaFoldDB" id="C8N6J0"/>
<protein>
    <recommendedName>
        <fullName evidence="1">Factor H binding protein-like C-terminal domain-containing protein</fullName>
    </recommendedName>
</protein>
<feature type="domain" description="Factor H binding protein-like C-terminal" evidence="1">
    <location>
        <begin position="40"/>
        <end position="136"/>
    </location>
</feature>
<dbReference type="HOGENOM" id="CLU_1683399_0_0_6"/>
<evidence type="ECO:0000313" key="3">
    <source>
        <dbReference type="Proteomes" id="UP000004870"/>
    </source>
</evidence>
<organism evidence="2 3">
    <name type="scientific">Cardiobacterium hominis (strain ATCC 15826 / DSM 8339 / NCTC 10426 / 6573)</name>
    <dbReference type="NCBI Taxonomy" id="638300"/>
    <lineage>
        <taxon>Bacteria</taxon>
        <taxon>Pseudomonadati</taxon>
        <taxon>Pseudomonadota</taxon>
        <taxon>Gammaproteobacteria</taxon>
        <taxon>Cardiobacteriales</taxon>
        <taxon>Cardiobacteriaceae</taxon>
        <taxon>Cardiobacterium</taxon>
    </lineage>
</organism>
<dbReference type="Proteomes" id="UP000004870">
    <property type="component" value="Unassembled WGS sequence"/>
</dbReference>
<dbReference type="STRING" id="2718.CHUV0807_0240"/>